<dbReference type="AlphaFoldDB" id="A0A444UPJ3"/>
<feature type="domain" description="Tubby N-terminal" evidence="9">
    <location>
        <begin position="39"/>
        <end position="147"/>
    </location>
</feature>
<dbReference type="EMBL" id="SCEB01214122">
    <property type="protein sequence ID" value="RXM37085.1"/>
    <property type="molecule type" value="Genomic_DNA"/>
</dbReference>
<feature type="domain" description="Tubby C-terminal" evidence="8">
    <location>
        <begin position="165"/>
        <end position="408"/>
    </location>
</feature>
<dbReference type="PANTHER" id="PTHR16517:SF138">
    <property type="entry name" value="TUBBY-RELATED PROTEIN 3"/>
    <property type="match status" value="1"/>
</dbReference>
<dbReference type="SUPFAM" id="SSF54518">
    <property type="entry name" value="Tubby C-terminal domain-like"/>
    <property type="match status" value="1"/>
</dbReference>
<evidence type="ECO:0000256" key="3">
    <source>
        <dbReference type="ARBA" id="ARBA00007129"/>
    </source>
</evidence>
<keyword evidence="11" id="KW-1185">Reference proteome</keyword>
<keyword evidence="4" id="KW-0963">Cytoplasm</keyword>
<evidence type="ECO:0000256" key="4">
    <source>
        <dbReference type="ARBA" id="ARBA00022490"/>
    </source>
</evidence>
<evidence type="ECO:0000256" key="2">
    <source>
        <dbReference type="ARBA" id="ARBA00004613"/>
    </source>
</evidence>
<dbReference type="PROSITE" id="PS01201">
    <property type="entry name" value="TUB_2"/>
    <property type="match status" value="1"/>
</dbReference>
<protein>
    <recommendedName>
        <fullName evidence="6">Tubby-like protein</fullName>
    </recommendedName>
</protein>
<dbReference type="PROSITE" id="PS01200">
    <property type="entry name" value="TUB_1"/>
    <property type="match status" value="1"/>
</dbReference>
<dbReference type="Gene3D" id="3.20.90.10">
    <property type="entry name" value="Tubby Protein, Chain A"/>
    <property type="match status" value="1"/>
</dbReference>
<evidence type="ECO:0000256" key="6">
    <source>
        <dbReference type="RuleBase" id="RU361125"/>
    </source>
</evidence>
<proteinExistence type="inferred from homology"/>
<dbReference type="GO" id="GO:0061512">
    <property type="term" value="P:protein localization to cilium"/>
    <property type="evidence" value="ECO:0007669"/>
    <property type="project" value="TreeGrafter"/>
</dbReference>
<gene>
    <name evidence="10" type="ORF">EOD39_11228</name>
</gene>
<dbReference type="Pfam" id="PF16322">
    <property type="entry name" value="Tub_N"/>
    <property type="match status" value="2"/>
</dbReference>
<organism evidence="10 11">
    <name type="scientific">Acipenser ruthenus</name>
    <name type="common">Sterlet sturgeon</name>
    <dbReference type="NCBI Taxonomy" id="7906"/>
    <lineage>
        <taxon>Eukaryota</taxon>
        <taxon>Metazoa</taxon>
        <taxon>Chordata</taxon>
        <taxon>Craniata</taxon>
        <taxon>Vertebrata</taxon>
        <taxon>Euteleostomi</taxon>
        <taxon>Actinopterygii</taxon>
        <taxon>Chondrostei</taxon>
        <taxon>Acipenseriformes</taxon>
        <taxon>Acipenseridae</taxon>
        <taxon>Acipenser</taxon>
    </lineage>
</organism>
<comment type="subcellular location">
    <subcellularLocation>
        <location evidence="1">Cytoplasm</location>
    </subcellularLocation>
    <subcellularLocation>
        <location evidence="2">Secreted</location>
    </subcellularLocation>
</comment>
<feature type="region of interest" description="Disordered" evidence="7">
    <location>
        <begin position="1"/>
        <end position="25"/>
    </location>
</feature>
<evidence type="ECO:0000259" key="9">
    <source>
        <dbReference type="Pfam" id="PF16322"/>
    </source>
</evidence>
<feature type="compositionally biased region" description="Polar residues" evidence="7">
    <location>
        <begin position="130"/>
        <end position="148"/>
    </location>
</feature>
<dbReference type="PANTHER" id="PTHR16517">
    <property type="entry name" value="TUBBY-RELATED"/>
    <property type="match status" value="1"/>
</dbReference>
<dbReference type="Proteomes" id="UP000289886">
    <property type="component" value="Unassembled WGS sequence"/>
</dbReference>
<evidence type="ECO:0000313" key="10">
    <source>
        <dbReference type="EMBL" id="RXM37085.1"/>
    </source>
</evidence>
<dbReference type="GO" id="GO:0005929">
    <property type="term" value="C:cilium"/>
    <property type="evidence" value="ECO:0007669"/>
    <property type="project" value="TreeGrafter"/>
</dbReference>
<sequence length="413" mass="46043">MVQPNPEAKPRRSKPRRSEEQAPLVESRLSITSDVILDGIDGPAAFLTAEVPDLGTKVEILSVSQSPPSEDGDGDGDRETLLKPSSKADIQDIMQKRGISGSLNFDEEDSDDEEKSARSQSPHSEKPRPASTSSVNSSTDRAAPTSPQADGPSIEVENLEEFSLRPAPRSITIKCRITRDKKGMDRGLYPTYFMHLEKDDGRKVFLLAGRKRKKSKTSNYLISVDPTDLSREGESFVGKLRSNLMGTKFTVYDNGTNPTKAQGLLEDSNTRQELAAICYETNVLGFKGPRKMTVVVPGMNMNHERVPVRPRNDHESLLTKWQNRSMDNLIELHNKAPVWNDDTQSYVLNFHGRVTQASVKNFQIVHENDPDYIVMQFGRVAEDVFTLDYNYPMCALQAFAIGLSSFDSKLACE</sequence>
<dbReference type="PRINTS" id="PR01573">
    <property type="entry name" value="SUPERTUBBY"/>
</dbReference>
<dbReference type="Pfam" id="PF01167">
    <property type="entry name" value="Tub"/>
    <property type="match status" value="1"/>
</dbReference>
<comment type="similarity">
    <text evidence="3 6">Belongs to the TUB family.</text>
</comment>
<evidence type="ECO:0000256" key="5">
    <source>
        <dbReference type="ARBA" id="ARBA00022525"/>
    </source>
</evidence>
<evidence type="ECO:0000256" key="7">
    <source>
        <dbReference type="SAM" id="MobiDB-lite"/>
    </source>
</evidence>
<feature type="domain" description="Tubby N-terminal" evidence="9">
    <location>
        <begin position="1"/>
        <end position="37"/>
    </location>
</feature>
<comment type="caution">
    <text evidence="10">The sequence shown here is derived from an EMBL/GenBank/DDBJ whole genome shotgun (WGS) entry which is preliminary data.</text>
</comment>
<keyword evidence="5" id="KW-0964">Secreted</keyword>
<reference evidence="10 11" key="1">
    <citation type="submission" date="2019-01" db="EMBL/GenBank/DDBJ databases">
        <title>Draft Genome and Complete Hox-Cluster Characterization of the Sterlet Sturgeon (Acipenser ruthenus).</title>
        <authorList>
            <person name="Wei Q."/>
        </authorList>
    </citation>
    <scope>NUCLEOTIDE SEQUENCE [LARGE SCALE GENOMIC DNA]</scope>
    <source>
        <strain evidence="10">WHYD16114868_AA</strain>
        <tissue evidence="10">Blood</tissue>
    </source>
</reference>
<feature type="region of interest" description="Disordered" evidence="7">
    <location>
        <begin position="60"/>
        <end position="161"/>
    </location>
</feature>
<dbReference type="InterPro" id="IPR018066">
    <property type="entry name" value="Tubby_C_CS"/>
</dbReference>
<evidence type="ECO:0000313" key="11">
    <source>
        <dbReference type="Proteomes" id="UP000289886"/>
    </source>
</evidence>
<evidence type="ECO:0000256" key="1">
    <source>
        <dbReference type="ARBA" id="ARBA00004496"/>
    </source>
</evidence>
<evidence type="ECO:0000259" key="8">
    <source>
        <dbReference type="Pfam" id="PF01167"/>
    </source>
</evidence>
<dbReference type="FunFam" id="3.20.90.10:FF:000001">
    <property type="entry name" value="Tubby-like protein"/>
    <property type="match status" value="1"/>
</dbReference>
<dbReference type="GO" id="GO:0005576">
    <property type="term" value="C:extracellular region"/>
    <property type="evidence" value="ECO:0007669"/>
    <property type="project" value="UniProtKB-SubCell"/>
</dbReference>
<dbReference type="InterPro" id="IPR000007">
    <property type="entry name" value="Tubby_C"/>
</dbReference>
<dbReference type="GO" id="GO:0005737">
    <property type="term" value="C:cytoplasm"/>
    <property type="evidence" value="ECO:0007669"/>
    <property type="project" value="UniProtKB-SubCell"/>
</dbReference>
<dbReference type="InterPro" id="IPR025659">
    <property type="entry name" value="Tubby-like_C"/>
</dbReference>
<dbReference type="InterPro" id="IPR005398">
    <property type="entry name" value="Tubby_N"/>
</dbReference>
<feature type="compositionally biased region" description="Acidic residues" evidence="7">
    <location>
        <begin position="105"/>
        <end position="114"/>
    </location>
</feature>
<name>A0A444UPJ3_ACIRT</name>
<accession>A0A444UPJ3</accession>